<dbReference type="InterPro" id="IPR050138">
    <property type="entry name" value="DHOase/Allantoinase_Hydrolase"/>
</dbReference>
<accession>A0ABQ4JM51</accession>
<dbReference type="PANTHER" id="PTHR43668">
    <property type="entry name" value="ALLANTOINASE"/>
    <property type="match status" value="1"/>
</dbReference>
<feature type="domain" description="Amidohydrolase-related" evidence="1">
    <location>
        <begin position="51"/>
        <end position="433"/>
    </location>
</feature>
<dbReference type="Proteomes" id="UP000653076">
    <property type="component" value="Unassembled WGS sequence"/>
</dbReference>
<dbReference type="SUPFAM" id="SSF51556">
    <property type="entry name" value="Metallo-dependent hydrolases"/>
    <property type="match status" value="1"/>
</dbReference>
<reference evidence="2 3" key="1">
    <citation type="submission" date="2021-01" db="EMBL/GenBank/DDBJ databases">
        <title>Whole genome shotgun sequence of Verrucosispora qiuiae NBRC 106684.</title>
        <authorList>
            <person name="Komaki H."/>
            <person name="Tamura T."/>
        </authorList>
    </citation>
    <scope>NUCLEOTIDE SEQUENCE [LARGE SCALE GENOMIC DNA]</scope>
    <source>
        <strain evidence="2 3">NBRC 106684</strain>
    </source>
</reference>
<proteinExistence type="predicted"/>
<dbReference type="Gene3D" id="2.30.40.10">
    <property type="entry name" value="Urease, subunit C, domain 1"/>
    <property type="match status" value="1"/>
</dbReference>
<dbReference type="InterPro" id="IPR011059">
    <property type="entry name" value="Metal-dep_hydrolase_composite"/>
</dbReference>
<dbReference type="InterPro" id="IPR032466">
    <property type="entry name" value="Metal_Hydrolase"/>
</dbReference>
<protein>
    <submittedName>
        <fullName evidence="2">Allantoinase</fullName>
    </submittedName>
</protein>
<gene>
    <name evidence="2" type="primary">allB</name>
    <name evidence="2" type="ORF">Vqi01_57020</name>
</gene>
<evidence type="ECO:0000313" key="2">
    <source>
        <dbReference type="EMBL" id="GIJ30540.1"/>
    </source>
</evidence>
<dbReference type="SUPFAM" id="SSF51338">
    <property type="entry name" value="Composite domain of metallo-dependent hydrolases"/>
    <property type="match status" value="1"/>
</dbReference>
<dbReference type="Pfam" id="PF01979">
    <property type="entry name" value="Amidohydro_1"/>
    <property type="match status" value="1"/>
</dbReference>
<evidence type="ECO:0000313" key="3">
    <source>
        <dbReference type="Proteomes" id="UP000653076"/>
    </source>
</evidence>
<keyword evidence="3" id="KW-1185">Reference proteome</keyword>
<organism evidence="2 3">
    <name type="scientific">Micromonospora qiuiae</name>
    <dbReference type="NCBI Taxonomy" id="502268"/>
    <lineage>
        <taxon>Bacteria</taxon>
        <taxon>Bacillati</taxon>
        <taxon>Actinomycetota</taxon>
        <taxon>Actinomycetes</taxon>
        <taxon>Micromonosporales</taxon>
        <taxon>Micromonosporaceae</taxon>
        <taxon>Micromonospora</taxon>
    </lineage>
</organism>
<dbReference type="InterPro" id="IPR006680">
    <property type="entry name" value="Amidohydro-rel"/>
</dbReference>
<evidence type="ECO:0000259" key="1">
    <source>
        <dbReference type="Pfam" id="PF01979"/>
    </source>
</evidence>
<dbReference type="PANTHER" id="PTHR43668:SF4">
    <property type="entry name" value="ALLANTOINASE"/>
    <property type="match status" value="1"/>
</dbReference>
<dbReference type="EMBL" id="BOPC01000118">
    <property type="protein sequence ID" value="GIJ30540.1"/>
    <property type="molecule type" value="Genomic_DNA"/>
</dbReference>
<sequence length="461" mass="48369">MYDLVLRGARVVSESTQGACDLAVKDGVVAAVLPRGSAAVARSNVDLDGLTLLPGVVDAHVHLRGSPRDAGESFAIGSAAAVAGGVTTVLEMPVTDPMVLTGSLLHERGNRLSTQSIGDFALYGGLGIGNLHEAADLKGAGAVGVKTFLHRAAPGREGTLGTITAVTADQMLRVLEASASAGLVHAIHAEDDDLINFLQARHGESDPASFHLDSRPALAEQVSAVRAAIIGMAVDAKMHFVHVSSALTVDLLSFLAERGADLSVETAPHYVRFTSDQVTDFGMRARCNPPLRSSQARAELVRRLENGAIDIVASDHCSYPVDDVSRLAADPVRAPAGFPGIQYMLPSLLNLVSEGSLTLNQVVRATSFAPAQRFSLPQKGDVAVGMDADFVVVDLDEPTPFADLPHQSAAVENVPFFATEVYSSRVAQTWVRGTCVFDGSSIRVEPGYGRWIKPGPRGGGA</sequence>
<comment type="caution">
    <text evidence="2">The sequence shown here is derived from an EMBL/GenBank/DDBJ whole genome shotgun (WGS) entry which is preliminary data.</text>
</comment>
<dbReference type="Gene3D" id="3.20.20.140">
    <property type="entry name" value="Metal-dependent hydrolases"/>
    <property type="match status" value="1"/>
</dbReference>
<name>A0ABQ4JM51_9ACTN</name>